<feature type="binding site" evidence="13">
    <location>
        <position position="125"/>
    </location>
    <ligand>
        <name>FAD</name>
        <dbReference type="ChEBI" id="CHEBI:57692"/>
    </ligand>
</feature>
<evidence type="ECO:0000256" key="2">
    <source>
        <dbReference type="ARBA" id="ARBA00004294"/>
    </source>
</evidence>
<evidence type="ECO:0000256" key="1">
    <source>
        <dbReference type="ARBA" id="ARBA00001974"/>
    </source>
</evidence>
<evidence type="ECO:0000256" key="8">
    <source>
        <dbReference type="ARBA" id="ARBA00022989"/>
    </source>
</evidence>
<evidence type="ECO:0000259" key="16">
    <source>
        <dbReference type="PROSITE" id="PS51384"/>
    </source>
</evidence>
<feature type="binding site" evidence="13">
    <location>
        <position position="107"/>
    </location>
    <ligand>
        <name>FAD</name>
        <dbReference type="ChEBI" id="CHEBI:57692"/>
    </ligand>
</feature>
<evidence type="ECO:0000313" key="17">
    <source>
        <dbReference type="EMBL" id="GFR42021.1"/>
    </source>
</evidence>
<dbReference type="PRINTS" id="PR00371">
    <property type="entry name" value="FPNCR"/>
</dbReference>
<proteinExistence type="inferred from homology"/>
<comment type="cofactor">
    <cofactor evidence="1 13 14">
        <name>FAD</name>
        <dbReference type="ChEBI" id="CHEBI:57692"/>
    </cofactor>
</comment>
<feature type="binding site" evidence="13">
    <location>
        <position position="106"/>
    </location>
    <ligand>
        <name>FAD</name>
        <dbReference type="ChEBI" id="CHEBI:57692"/>
    </ligand>
</feature>
<protein>
    <recommendedName>
        <fullName evidence="14">NADH-cytochrome b5 reductase</fullName>
        <ecNumber evidence="14">1.6.2.2</ecNumber>
    </recommendedName>
</protein>
<comment type="catalytic activity">
    <reaction evidence="14">
        <text>2 Fe(III)-[cytochrome b5] + NADH = 2 Fe(II)-[cytochrome b5] + NAD(+) + H(+)</text>
        <dbReference type="Rhea" id="RHEA:46680"/>
        <dbReference type="Rhea" id="RHEA-COMP:10438"/>
        <dbReference type="Rhea" id="RHEA-COMP:10439"/>
        <dbReference type="ChEBI" id="CHEBI:15378"/>
        <dbReference type="ChEBI" id="CHEBI:29033"/>
        <dbReference type="ChEBI" id="CHEBI:29034"/>
        <dbReference type="ChEBI" id="CHEBI:57540"/>
        <dbReference type="ChEBI" id="CHEBI:57945"/>
        <dbReference type="EC" id="1.6.2.2"/>
    </reaction>
</comment>
<dbReference type="EC" id="1.6.2.2" evidence="14"/>
<comment type="caution">
    <text evidence="17">The sequence shown here is derived from an EMBL/GenBank/DDBJ whole genome shotgun (WGS) entry which is preliminary data.</text>
</comment>
<dbReference type="GO" id="GO:0005741">
    <property type="term" value="C:mitochondrial outer membrane"/>
    <property type="evidence" value="ECO:0007669"/>
    <property type="project" value="UniProtKB-SubCell"/>
</dbReference>
<evidence type="ECO:0000256" key="9">
    <source>
        <dbReference type="ARBA" id="ARBA00023002"/>
    </source>
</evidence>
<feature type="binding site" evidence="13">
    <location>
        <position position="123"/>
    </location>
    <ligand>
        <name>FAD</name>
        <dbReference type="ChEBI" id="CHEBI:57692"/>
    </ligand>
</feature>
<evidence type="ECO:0000256" key="4">
    <source>
        <dbReference type="ARBA" id="ARBA00022630"/>
    </source>
</evidence>
<keyword evidence="10 14" id="KW-0520">NAD</keyword>
<dbReference type="InterPro" id="IPR017927">
    <property type="entry name" value="FAD-bd_FR_type"/>
</dbReference>
<evidence type="ECO:0000256" key="3">
    <source>
        <dbReference type="ARBA" id="ARBA00006105"/>
    </source>
</evidence>
<keyword evidence="11" id="KW-0496">Mitochondrion</keyword>
<feature type="binding site" evidence="13">
    <location>
        <position position="131"/>
    </location>
    <ligand>
        <name>FAD</name>
        <dbReference type="ChEBI" id="CHEBI:57692"/>
    </ligand>
</feature>
<dbReference type="PROSITE" id="PS51384">
    <property type="entry name" value="FAD_FR"/>
    <property type="match status" value="1"/>
</dbReference>
<dbReference type="InterPro" id="IPR008333">
    <property type="entry name" value="Cbr1-like_FAD-bd_dom"/>
</dbReference>
<dbReference type="EMBL" id="BMAR01000002">
    <property type="protein sequence ID" value="GFR42021.1"/>
    <property type="molecule type" value="Genomic_DNA"/>
</dbReference>
<dbReference type="FunFam" id="2.40.30.10:FF:000032">
    <property type="entry name" value="NADH-cytochrome b5 reductase"/>
    <property type="match status" value="1"/>
</dbReference>
<dbReference type="CDD" id="cd06183">
    <property type="entry name" value="cyt_b5_reduct_like"/>
    <property type="match status" value="1"/>
</dbReference>
<evidence type="ECO:0000256" key="11">
    <source>
        <dbReference type="ARBA" id="ARBA00023128"/>
    </source>
</evidence>
<dbReference type="FunFam" id="3.40.50.80:FF:000019">
    <property type="entry name" value="NADH-cytochrome b5 reductase"/>
    <property type="match status" value="1"/>
</dbReference>
<evidence type="ECO:0000313" key="18">
    <source>
        <dbReference type="Proteomes" id="UP001054857"/>
    </source>
</evidence>
<dbReference type="AlphaFoldDB" id="A0AAD3HIP6"/>
<dbReference type="GO" id="GO:0090524">
    <property type="term" value="F:cytochrome-b5 reductase activity, acting on NADH"/>
    <property type="evidence" value="ECO:0007669"/>
    <property type="project" value="UniProtKB-EC"/>
</dbReference>
<comment type="subcellular location">
    <subcellularLocation>
        <location evidence="2">Mitochondrion outer membrane</location>
    </subcellularLocation>
</comment>
<evidence type="ECO:0000256" key="10">
    <source>
        <dbReference type="ARBA" id="ARBA00023027"/>
    </source>
</evidence>
<evidence type="ECO:0000256" key="14">
    <source>
        <dbReference type="RuleBase" id="RU361226"/>
    </source>
</evidence>
<dbReference type="Proteomes" id="UP001054857">
    <property type="component" value="Unassembled WGS sequence"/>
</dbReference>
<accession>A0AAD3HIP6</accession>
<feature type="binding site" evidence="13">
    <location>
        <position position="132"/>
    </location>
    <ligand>
        <name>FAD</name>
        <dbReference type="ChEBI" id="CHEBI:57692"/>
    </ligand>
</feature>
<dbReference type="PANTHER" id="PTHR19370">
    <property type="entry name" value="NADH-CYTOCHROME B5 REDUCTASE"/>
    <property type="match status" value="1"/>
</dbReference>
<keyword evidence="18" id="KW-1185">Reference proteome</keyword>
<feature type="transmembrane region" description="Helical" evidence="15">
    <location>
        <begin position="22"/>
        <end position="41"/>
    </location>
</feature>
<keyword evidence="7 13" id="KW-0274">FAD</keyword>
<evidence type="ECO:0000256" key="7">
    <source>
        <dbReference type="ARBA" id="ARBA00022827"/>
    </source>
</evidence>
<keyword evidence="9 14" id="KW-0560">Oxidoreductase</keyword>
<dbReference type="SUPFAM" id="SSF52343">
    <property type="entry name" value="Ferredoxin reductase-like, C-terminal NADP-linked domain"/>
    <property type="match status" value="1"/>
</dbReference>
<dbReference type="InterPro" id="IPR017938">
    <property type="entry name" value="Riboflavin_synthase-like_b-brl"/>
</dbReference>
<evidence type="ECO:0000256" key="15">
    <source>
        <dbReference type="SAM" id="Phobius"/>
    </source>
</evidence>
<dbReference type="InterPro" id="IPR001834">
    <property type="entry name" value="CBR-like"/>
</dbReference>
<dbReference type="GO" id="GO:0022900">
    <property type="term" value="P:electron transport chain"/>
    <property type="evidence" value="ECO:0007669"/>
    <property type="project" value="TreeGrafter"/>
</dbReference>
<evidence type="ECO:0000256" key="6">
    <source>
        <dbReference type="ARBA" id="ARBA00022787"/>
    </source>
</evidence>
<dbReference type="SUPFAM" id="SSF63380">
    <property type="entry name" value="Riboflavin synthase domain-like"/>
    <property type="match status" value="1"/>
</dbReference>
<dbReference type="Gene3D" id="3.40.50.80">
    <property type="entry name" value="Nucleotide-binding domain of ferredoxin-NADP reductase (FNR) module"/>
    <property type="match status" value="1"/>
</dbReference>
<dbReference type="Pfam" id="PF00970">
    <property type="entry name" value="FAD_binding_6"/>
    <property type="match status" value="1"/>
</dbReference>
<evidence type="ECO:0000256" key="12">
    <source>
        <dbReference type="ARBA" id="ARBA00023136"/>
    </source>
</evidence>
<keyword evidence="5 15" id="KW-0812">Transmembrane</keyword>
<feature type="domain" description="FAD-binding FR-type" evidence="16">
    <location>
        <begin position="53"/>
        <end position="157"/>
    </location>
</feature>
<feature type="binding site" evidence="13">
    <location>
        <position position="108"/>
    </location>
    <ligand>
        <name>FAD</name>
        <dbReference type="ChEBI" id="CHEBI:57692"/>
    </ligand>
</feature>
<evidence type="ECO:0000256" key="5">
    <source>
        <dbReference type="ARBA" id="ARBA00022692"/>
    </source>
</evidence>
<reference evidence="17 18" key="1">
    <citation type="journal article" date="2021" name="Sci. Rep.">
        <title>Genome sequencing of the multicellular alga Astrephomene provides insights into convergent evolution of germ-soma differentiation.</title>
        <authorList>
            <person name="Yamashita S."/>
            <person name="Yamamoto K."/>
            <person name="Matsuzaki R."/>
            <person name="Suzuki S."/>
            <person name="Yamaguchi H."/>
            <person name="Hirooka S."/>
            <person name="Minakuchi Y."/>
            <person name="Miyagishima S."/>
            <person name="Kawachi M."/>
            <person name="Toyoda A."/>
            <person name="Nozaki H."/>
        </authorList>
    </citation>
    <scope>NUCLEOTIDE SEQUENCE [LARGE SCALE GENOMIC DNA]</scope>
    <source>
        <strain evidence="17 18">NIES-4017</strain>
    </source>
</reference>
<dbReference type="Gene3D" id="2.40.30.10">
    <property type="entry name" value="Translation factors"/>
    <property type="match status" value="1"/>
</dbReference>
<keyword evidence="12 15" id="KW-0472">Membrane</keyword>
<organism evidence="17 18">
    <name type="scientific">Astrephomene gubernaculifera</name>
    <dbReference type="NCBI Taxonomy" id="47775"/>
    <lineage>
        <taxon>Eukaryota</taxon>
        <taxon>Viridiplantae</taxon>
        <taxon>Chlorophyta</taxon>
        <taxon>core chlorophytes</taxon>
        <taxon>Chlorophyceae</taxon>
        <taxon>CS clade</taxon>
        <taxon>Chlamydomonadales</taxon>
        <taxon>Astrephomenaceae</taxon>
        <taxon>Astrephomene</taxon>
    </lineage>
</organism>
<feature type="binding site" evidence="13">
    <location>
        <position position="133"/>
    </location>
    <ligand>
        <name>FAD</name>
        <dbReference type="ChEBI" id="CHEBI:57692"/>
    </ligand>
</feature>
<sequence length="291" mass="32088">MVATGTAASTAHGFDVVAYVEAHWPVALVVLVMLVQVLIMVRRKPLKPFLDPNAFKPLPLAAKKYITHNTVLMRFTLPGPSQRLGLPIGQHITFLAKGDDGKDIYRPYTPVSDDEQLGCVDFVIKLYPQGKMSQVLANMQVGDTMLMKGPKGRFTYTPNMVKHFGMLAGGTGVTPMFQVLNAILKNPEDRTRVTLLYGSLTQEDILLRQELDQLAAMYGNRLTLLHVLTTPPASGEWRGASGFITKEMIQKHLPPPGPGVMVLRCGPTPMCAAMKTYLDELGYAEEAQFQF</sequence>
<gene>
    <name evidence="17" type="ORF">Agub_g2837</name>
</gene>
<dbReference type="Pfam" id="PF00175">
    <property type="entry name" value="NAD_binding_1"/>
    <property type="match status" value="1"/>
</dbReference>
<keyword evidence="6" id="KW-1000">Mitochondrion outer membrane</keyword>
<dbReference type="InterPro" id="IPR039261">
    <property type="entry name" value="FNR_nucleotide-bd"/>
</dbReference>
<comment type="similarity">
    <text evidence="3 14">Belongs to the flavoprotein pyridine nucleotide cytochrome reductase family.</text>
</comment>
<evidence type="ECO:0000256" key="13">
    <source>
        <dbReference type="PIRSR" id="PIRSR601834-1"/>
    </source>
</evidence>
<dbReference type="InterPro" id="IPR001709">
    <property type="entry name" value="Flavoprot_Pyr_Nucl_cyt_Rdtase"/>
</dbReference>
<dbReference type="InterPro" id="IPR001433">
    <property type="entry name" value="OxRdtase_FAD/NAD-bd"/>
</dbReference>
<keyword evidence="8 15" id="KW-1133">Transmembrane helix</keyword>
<name>A0AAD3HIP6_9CHLO</name>
<feature type="binding site" evidence="13">
    <location>
        <position position="174"/>
    </location>
    <ligand>
        <name>FAD</name>
        <dbReference type="ChEBI" id="CHEBI:57692"/>
    </ligand>
</feature>
<keyword evidence="4 13" id="KW-0285">Flavoprotein</keyword>
<dbReference type="PANTHER" id="PTHR19370:SF184">
    <property type="entry name" value="NADH-CYTOCHROME B5 REDUCTASE-LIKE"/>
    <property type="match status" value="1"/>
</dbReference>
<dbReference type="PRINTS" id="PR00406">
    <property type="entry name" value="CYTB5RDTASE"/>
</dbReference>